<protein>
    <recommendedName>
        <fullName evidence="5">HTH araC/xylS-type domain-containing protein</fullName>
    </recommendedName>
</protein>
<keyword evidence="4" id="KW-0804">Transcription</keyword>
<dbReference type="InterPro" id="IPR050204">
    <property type="entry name" value="AraC_XylS_family_regulators"/>
</dbReference>
<dbReference type="InterPro" id="IPR037923">
    <property type="entry name" value="HTH-like"/>
</dbReference>
<evidence type="ECO:0000256" key="3">
    <source>
        <dbReference type="ARBA" id="ARBA00023159"/>
    </source>
</evidence>
<dbReference type="Proteomes" id="UP000190188">
    <property type="component" value="Unassembled WGS sequence"/>
</dbReference>
<dbReference type="SUPFAM" id="SSF46689">
    <property type="entry name" value="Homeodomain-like"/>
    <property type="match status" value="2"/>
</dbReference>
<sequence length="270" mass="30504">MEMRTETEWIELWQVSDDFNNVAHQHDEWIQVTLPIKGTCHFTQEARNYDLRQGNGMIQPPGTKHYFHLGEQTSVIILKVRDNGIGNSASIHPGLTAGAGYSIRQAFDSDDIIRRFSKWILALIQGQTLADPLAKQEVEHDVMTYLAALLGFEGERSGTAELPRGCTDPHILRALTYMHDCYENTISIDELAGTALQSRFHFIRSFRKATGTTPYQYLLKLRIAEAMVRLRRSGATIGQISADLGFSSTSQFHRAFLKMTGLTPQAYRLQ</sequence>
<evidence type="ECO:0000313" key="6">
    <source>
        <dbReference type="EMBL" id="OPA72979.1"/>
    </source>
</evidence>
<evidence type="ECO:0000256" key="4">
    <source>
        <dbReference type="ARBA" id="ARBA00023163"/>
    </source>
</evidence>
<dbReference type="SUPFAM" id="SSF51215">
    <property type="entry name" value="Regulatory protein AraC"/>
    <property type="match status" value="1"/>
</dbReference>
<organism evidence="6 7">
    <name type="scientific">Paenibacillus selenitireducens</name>
    <dbReference type="NCBI Taxonomy" id="1324314"/>
    <lineage>
        <taxon>Bacteria</taxon>
        <taxon>Bacillati</taxon>
        <taxon>Bacillota</taxon>
        <taxon>Bacilli</taxon>
        <taxon>Bacillales</taxon>
        <taxon>Paenibacillaceae</taxon>
        <taxon>Paenibacillus</taxon>
    </lineage>
</organism>
<feature type="domain" description="HTH araC/xylS-type" evidence="5">
    <location>
        <begin position="172"/>
        <end position="270"/>
    </location>
</feature>
<dbReference type="InterPro" id="IPR009057">
    <property type="entry name" value="Homeodomain-like_sf"/>
</dbReference>
<proteinExistence type="predicted"/>
<keyword evidence="3" id="KW-0010">Activator</keyword>
<evidence type="ECO:0000256" key="1">
    <source>
        <dbReference type="ARBA" id="ARBA00023015"/>
    </source>
</evidence>
<dbReference type="InterPro" id="IPR014710">
    <property type="entry name" value="RmlC-like_jellyroll"/>
</dbReference>
<dbReference type="InterPro" id="IPR020449">
    <property type="entry name" value="Tscrpt_reg_AraC-type_HTH"/>
</dbReference>
<keyword evidence="7" id="KW-1185">Reference proteome</keyword>
<evidence type="ECO:0000259" key="5">
    <source>
        <dbReference type="PROSITE" id="PS01124"/>
    </source>
</evidence>
<reference evidence="6 7" key="1">
    <citation type="submission" date="2017-01" db="EMBL/GenBank/DDBJ databases">
        <title>Genome analysis of Paenibacillus selenitrireducens ES3-24.</title>
        <authorList>
            <person name="Xu D."/>
            <person name="Yao R."/>
            <person name="Zheng S."/>
        </authorList>
    </citation>
    <scope>NUCLEOTIDE SEQUENCE [LARGE SCALE GENOMIC DNA]</scope>
    <source>
        <strain evidence="6 7">ES3-24</strain>
    </source>
</reference>
<dbReference type="GO" id="GO:0003700">
    <property type="term" value="F:DNA-binding transcription factor activity"/>
    <property type="evidence" value="ECO:0007669"/>
    <property type="project" value="InterPro"/>
</dbReference>
<dbReference type="Gene3D" id="1.10.10.60">
    <property type="entry name" value="Homeodomain-like"/>
    <property type="match status" value="2"/>
</dbReference>
<evidence type="ECO:0000256" key="2">
    <source>
        <dbReference type="ARBA" id="ARBA00023125"/>
    </source>
</evidence>
<name>A0A1T2WZC3_9BACL</name>
<keyword evidence="2" id="KW-0238">DNA-binding</keyword>
<dbReference type="PROSITE" id="PS01124">
    <property type="entry name" value="HTH_ARAC_FAMILY_2"/>
    <property type="match status" value="1"/>
</dbReference>
<evidence type="ECO:0000313" key="7">
    <source>
        <dbReference type="Proteomes" id="UP000190188"/>
    </source>
</evidence>
<gene>
    <name evidence="6" type="ORF">BVG16_30935</name>
</gene>
<dbReference type="PANTHER" id="PTHR46796">
    <property type="entry name" value="HTH-TYPE TRANSCRIPTIONAL ACTIVATOR RHAS-RELATED"/>
    <property type="match status" value="1"/>
</dbReference>
<dbReference type="GO" id="GO:0043565">
    <property type="term" value="F:sequence-specific DNA binding"/>
    <property type="evidence" value="ECO:0007669"/>
    <property type="project" value="InterPro"/>
</dbReference>
<dbReference type="InterPro" id="IPR018060">
    <property type="entry name" value="HTH_AraC"/>
</dbReference>
<keyword evidence="1" id="KW-0805">Transcription regulation</keyword>
<dbReference type="OrthoDB" id="9816335at2"/>
<dbReference type="EMBL" id="MSZX01000024">
    <property type="protein sequence ID" value="OPA72979.1"/>
    <property type="molecule type" value="Genomic_DNA"/>
</dbReference>
<accession>A0A1T2WZC3</accession>
<dbReference type="SMART" id="SM00342">
    <property type="entry name" value="HTH_ARAC"/>
    <property type="match status" value="1"/>
</dbReference>
<comment type="caution">
    <text evidence="6">The sequence shown here is derived from an EMBL/GenBank/DDBJ whole genome shotgun (WGS) entry which is preliminary data.</text>
</comment>
<dbReference type="AlphaFoldDB" id="A0A1T2WZC3"/>
<dbReference type="Gene3D" id="2.60.120.10">
    <property type="entry name" value="Jelly Rolls"/>
    <property type="match status" value="1"/>
</dbReference>
<dbReference type="RefSeq" id="WP_078503051.1">
    <property type="nucleotide sequence ID" value="NZ_MSZX01000024.1"/>
</dbReference>
<dbReference type="Pfam" id="PF12833">
    <property type="entry name" value="HTH_18"/>
    <property type="match status" value="1"/>
</dbReference>
<dbReference type="PRINTS" id="PR00032">
    <property type="entry name" value="HTHARAC"/>
</dbReference>
<dbReference type="PROSITE" id="PS00041">
    <property type="entry name" value="HTH_ARAC_FAMILY_1"/>
    <property type="match status" value="1"/>
</dbReference>
<dbReference type="STRING" id="1324314.BVG16_30935"/>
<dbReference type="CDD" id="cd02208">
    <property type="entry name" value="cupin_RmlC-like"/>
    <property type="match status" value="1"/>
</dbReference>
<dbReference type="InterPro" id="IPR018062">
    <property type="entry name" value="HTH_AraC-typ_CS"/>
</dbReference>